<organism evidence="1 2">
    <name type="scientific">Entomophthora muscae</name>
    <dbReference type="NCBI Taxonomy" id="34485"/>
    <lineage>
        <taxon>Eukaryota</taxon>
        <taxon>Fungi</taxon>
        <taxon>Fungi incertae sedis</taxon>
        <taxon>Zoopagomycota</taxon>
        <taxon>Entomophthoromycotina</taxon>
        <taxon>Entomophthoromycetes</taxon>
        <taxon>Entomophthorales</taxon>
        <taxon>Entomophthoraceae</taxon>
        <taxon>Entomophthora</taxon>
    </lineage>
</organism>
<dbReference type="Proteomes" id="UP001165960">
    <property type="component" value="Unassembled WGS sequence"/>
</dbReference>
<protein>
    <submittedName>
        <fullName evidence="1">Uncharacterized protein</fullName>
    </submittedName>
</protein>
<reference evidence="1" key="1">
    <citation type="submission" date="2022-04" db="EMBL/GenBank/DDBJ databases">
        <title>Genome of the entomopathogenic fungus Entomophthora muscae.</title>
        <authorList>
            <person name="Elya C."/>
            <person name="Lovett B.R."/>
            <person name="Lee E."/>
            <person name="Macias A.M."/>
            <person name="Hajek A.E."/>
            <person name="De Bivort B.L."/>
            <person name="Kasson M.T."/>
            <person name="De Fine Licht H.H."/>
            <person name="Stajich J.E."/>
        </authorList>
    </citation>
    <scope>NUCLEOTIDE SEQUENCE</scope>
    <source>
        <strain evidence="1">Berkeley</strain>
    </source>
</reference>
<dbReference type="EMBL" id="QTSX02001514">
    <property type="protein sequence ID" value="KAJ9080883.1"/>
    <property type="molecule type" value="Genomic_DNA"/>
</dbReference>
<name>A0ACC2U223_9FUNG</name>
<keyword evidence="2" id="KW-1185">Reference proteome</keyword>
<comment type="caution">
    <text evidence="1">The sequence shown here is derived from an EMBL/GenBank/DDBJ whole genome shotgun (WGS) entry which is preliminary data.</text>
</comment>
<evidence type="ECO:0000313" key="1">
    <source>
        <dbReference type="EMBL" id="KAJ9080883.1"/>
    </source>
</evidence>
<sequence>MSSPYVPVATFNSACHACQHPLPASRPPANPLLTCQPPTAQPAACKPHASHLLAHQPPASQGPASHPLAHPAASGPAASPQPTCLLPGSQLAASHSPGPQAPTHSQSEAPITCCQSENSLFSKGKILIDSCPLEEGQIQGSDSVKYSDSPEYGKIQVSNFENNSTPNQWDSEDQTTCLSPDPSQTKPFKTKIDCENSMSLQHHLTPLPGEIISSSQEWPNPQQIFKEQEFGHFL</sequence>
<proteinExistence type="predicted"/>
<gene>
    <name evidence="1" type="ORF">DSO57_1020222</name>
</gene>
<accession>A0ACC2U223</accession>
<evidence type="ECO:0000313" key="2">
    <source>
        <dbReference type="Proteomes" id="UP001165960"/>
    </source>
</evidence>